<proteinExistence type="predicted"/>
<protein>
    <submittedName>
        <fullName evidence="2">Uncharacterized protein</fullName>
    </submittedName>
</protein>
<feature type="region of interest" description="Disordered" evidence="1">
    <location>
        <begin position="1"/>
        <end position="36"/>
    </location>
</feature>
<dbReference type="AlphaFoldDB" id="A0A2V1DXJ4"/>
<evidence type="ECO:0000313" key="3">
    <source>
        <dbReference type="Proteomes" id="UP000244855"/>
    </source>
</evidence>
<evidence type="ECO:0000313" key="2">
    <source>
        <dbReference type="EMBL" id="PVI02907.1"/>
    </source>
</evidence>
<reference evidence="2 3" key="1">
    <citation type="journal article" date="2018" name="Sci. Rep.">
        <title>Comparative genomics provides insights into the lifestyle and reveals functional heterogeneity of dark septate endophytic fungi.</title>
        <authorList>
            <person name="Knapp D.G."/>
            <person name="Nemeth J.B."/>
            <person name="Barry K."/>
            <person name="Hainaut M."/>
            <person name="Henrissat B."/>
            <person name="Johnson J."/>
            <person name="Kuo A."/>
            <person name="Lim J.H.P."/>
            <person name="Lipzen A."/>
            <person name="Nolan M."/>
            <person name="Ohm R.A."/>
            <person name="Tamas L."/>
            <person name="Grigoriev I.V."/>
            <person name="Spatafora J.W."/>
            <person name="Nagy L.G."/>
            <person name="Kovacs G.M."/>
        </authorList>
    </citation>
    <scope>NUCLEOTIDE SEQUENCE [LARGE SCALE GENOMIC DNA]</scope>
    <source>
        <strain evidence="2 3">DSE2036</strain>
    </source>
</reference>
<feature type="compositionally biased region" description="Basic and acidic residues" evidence="1">
    <location>
        <begin position="1"/>
        <end position="15"/>
    </location>
</feature>
<sequence>MAGALREELPTERTEPTPLIDPQSKRQASQPGRWRHSAFCTVQSRVAHTPMHTYTYTQSSRTRHQSVTRPGGASPLPCHAFVLTYPSRQSAHPGVYDMHSTVQVSASPSPALLAAGTSTVR</sequence>
<name>A0A2V1DXJ4_9PLEO</name>
<organism evidence="2 3">
    <name type="scientific">Periconia macrospinosa</name>
    <dbReference type="NCBI Taxonomy" id="97972"/>
    <lineage>
        <taxon>Eukaryota</taxon>
        <taxon>Fungi</taxon>
        <taxon>Dikarya</taxon>
        <taxon>Ascomycota</taxon>
        <taxon>Pezizomycotina</taxon>
        <taxon>Dothideomycetes</taxon>
        <taxon>Pleosporomycetidae</taxon>
        <taxon>Pleosporales</taxon>
        <taxon>Massarineae</taxon>
        <taxon>Periconiaceae</taxon>
        <taxon>Periconia</taxon>
    </lineage>
</organism>
<gene>
    <name evidence="2" type="ORF">DM02DRAFT_273787</name>
</gene>
<dbReference type="EMBL" id="KZ805337">
    <property type="protein sequence ID" value="PVI02907.1"/>
    <property type="molecule type" value="Genomic_DNA"/>
</dbReference>
<accession>A0A2V1DXJ4</accession>
<dbReference type="Proteomes" id="UP000244855">
    <property type="component" value="Unassembled WGS sequence"/>
</dbReference>
<keyword evidence="3" id="KW-1185">Reference proteome</keyword>
<evidence type="ECO:0000256" key="1">
    <source>
        <dbReference type="SAM" id="MobiDB-lite"/>
    </source>
</evidence>